<feature type="transmembrane region" description="Helical" evidence="6">
    <location>
        <begin position="421"/>
        <end position="444"/>
    </location>
</feature>
<evidence type="ECO:0000256" key="1">
    <source>
        <dbReference type="ARBA" id="ARBA00004141"/>
    </source>
</evidence>
<keyword evidence="8" id="KW-1185">Reference proteome</keyword>
<feature type="transmembrane region" description="Helical" evidence="6">
    <location>
        <begin position="231"/>
        <end position="261"/>
    </location>
</feature>
<dbReference type="PANTHER" id="PTHR11706">
    <property type="entry name" value="SOLUTE CARRIER PROTEIN FAMILY 11 MEMBER"/>
    <property type="match status" value="1"/>
</dbReference>
<evidence type="ECO:0000256" key="6">
    <source>
        <dbReference type="SAM" id="Phobius"/>
    </source>
</evidence>
<dbReference type="GO" id="GO:0005886">
    <property type="term" value="C:plasma membrane"/>
    <property type="evidence" value="ECO:0007669"/>
    <property type="project" value="TreeGrafter"/>
</dbReference>
<feature type="transmembrane region" description="Helical" evidence="6">
    <location>
        <begin position="95"/>
        <end position="119"/>
    </location>
</feature>
<feature type="transmembrane region" description="Helical" evidence="6">
    <location>
        <begin position="55"/>
        <end position="74"/>
    </location>
</feature>
<evidence type="ECO:0000313" key="8">
    <source>
        <dbReference type="Proteomes" id="UP000509626"/>
    </source>
</evidence>
<comment type="subcellular location">
    <subcellularLocation>
        <location evidence="1">Membrane</location>
        <topology evidence="1">Multi-pass membrane protein</topology>
    </subcellularLocation>
</comment>
<name>A0A7D5QCD7_9EURY</name>
<evidence type="ECO:0000313" key="7">
    <source>
        <dbReference type="EMBL" id="QLG63677.1"/>
    </source>
</evidence>
<feature type="transmembrane region" description="Helical" evidence="6">
    <location>
        <begin position="330"/>
        <end position="348"/>
    </location>
</feature>
<dbReference type="Pfam" id="PF01566">
    <property type="entry name" value="Nramp"/>
    <property type="match status" value="1"/>
</dbReference>
<proteinExistence type="predicted"/>
<dbReference type="Proteomes" id="UP000509626">
    <property type="component" value="Chromosome"/>
</dbReference>
<evidence type="ECO:0000256" key="2">
    <source>
        <dbReference type="ARBA" id="ARBA00022448"/>
    </source>
</evidence>
<evidence type="ECO:0000256" key="5">
    <source>
        <dbReference type="ARBA" id="ARBA00023136"/>
    </source>
</evidence>
<feature type="transmembrane region" description="Helical" evidence="6">
    <location>
        <begin position="131"/>
        <end position="148"/>
    </location>
</feature>
<dbReference type="AlphaFoldDB" id="A0A7D5QCD7"/>
<feature type="transmembrane region" description="Helical" evidence="6">
    <location>
        <begin position="389"/>
        <end position="409"/>
    </location>
</feature>
<reference evidence="7 8" key="1">
    <citation type="submission" date="2020-06" db="EMBL/GenBank/DDBJ databases">
        <title>NJ-3-1, isolated from saline soil.</title>
        <authorList>
            <person name="Cui H.L."/>
            <person name="Shi X."/>
        </authorList>
    </citation>
    <scope>NUCLEOTIDE SEQUENCE [LARGE SCALE GENOMIC DNA]</scope>
    <source>
        <strain evidence="7 8">NJ-3-1</strain>
    </source>
</reference>
<dbReference type="GO" id="GO:0015086">
    <property type="term" value="F:cadmium ion transmembrane transporter activity"/>
    <property type="evidence" value="ECO:0007669"/>
    <property type="project" value="TreeGrafter"/>
</dbReference>
<feature type="transmembrane region" description="Helical" evidence="6">
    <location>
        <begin position="354"/>
        <end position="377"/>
    </location>
</feature>
<feature type="transmembrane region" description="Helical" evidence="6">
    <location>
        <begin position="290"/>
        <end position="310"/>
    </location>
</feature>
<evidence type="ECO:0000256" key="3">
    <source>
        <dbReference type="ARBA" id="ARBA00022692"/>
    </source>
</evidence>
<dbReference type="KEGG" id="halu:HUG12_18855"/>
<organism evidence="7 8">
    <name type="scientific">Halorarum salinum</name>
    <dbReference type="NCBI Taxonomy" id="2743089"/>
    <lineage>
        <taxon>Archaea</taxon>
        <taxon>Methanobacteriati</taxon>
        <taxon>Methanobacteriota</taxon>
        <taxon>Stenosarchaea group</taxon>
        <taxon>Halobacteria</taxon>
        <taxon>Halobacteriales</taxon>
        <taxon>Haloferacaceae</taxon>
        <taxon>Halorarum</taxon>
    </lineage>
</organism>
<keyword evidence="2" id="KW-0813">Transport</keyword>
<feature type="transmembrane region" description="Helical" evidence="6">
    <location>
        <begin position="160"/>
        <end position="178"/>
    </location>
</feature>
<keyword evidence="5 6" id="KW-0472">Membrane</keyword>
<evidence type="ECO:0000256" key="4">
    <source>
        <dbReference type="ARBA" id="ARBA00022989"/>
    </source>
</evidence>
<dbReference type="GO" id="GO:0034755">
    <property type="term" value="P:iron ion transmembrane transport"/>
    <property type="evidence" value="ECO:0007669"/>
    <property type="project" value="TreeGrafter"/>
</dbReference>
<protein>
    <submittedName>
        <fullName evidence="7">Divalent metal cation transporter</fullName>
    </submittedName>
</protein>
<dbReference type="InterPro" id="IPR001046">
    <property type="entry name" value="NRAMP_fam"/>
</dbReference>
<dbReference type="GO" id="GO:0005384">
    <property type="term" value="F:manganese ion transmembrane transporter activity"/>
    <property type="evidence" value="ECO:0007669"/>
    <property type="project" value="TreeGrafter"/>
</dbReference>
<keyword evidence="3 6" id="KW-0812">Transmembrane</keyword>
<feature type="transmembrane region" description="Helical" evidence="6">
    <location>
        <begin position="198"/>
        <end position="219"/>
    </location>
</feature>
<accession>A0A7D5QCD7</accession>
<dbReference type="EMBL" id="CP058579">
    <property type="protein sequence ID" value="QLG63677.1"/>
    <property type="molecule type" value="Genomic_DNA"/>
</dbReference>
<keyword evidence="4 6" id="KW-1133">Transmembrane helix</keyword>
<sequence>MSPGSRGHDVTAVTEGSWRAYLADMGPSWIAGAIAAGPATMASLVTAGATFGYALLWIVLLSAVLGASAQYLAMRLGLLTEAGIVTIVERHLGEGWAWVLVIDAVLAAGLAQLVIMKSVADISATVTGVDARIWGVGWAVILALGLAGRGYRFVELLAKLLVTAVVVAFLASLFVVPIDPAGAAAGLVPRIPAGVDGAIVAAGILGGAVHITLITMHSYTMRARGWTARDYGLATFDVGASMLVAFGVYSLAIFLVAAAALHSPDVTAGELTAVSAAQALGPLVGSSARWLFLLGLWGAAVSTLGGNTVVPPYLIADKLGWGTDVSDGRYRALLAAVALLSGLGAFLGGVFFPLLVLVLAFGLVGTPFAIAVVLYLLNSDAVPERNSTLANLGGVVLLAVTAILAGNFVGSQALPELGDPIPTFVAAFAAALGAATLVLIGTYVRESFRGAAAR</sequence>
<dbReference type="PANTHER" id="PTHR11706:SF33">
    <property type="entry name" value="NATURAL RESISTANCE-ASSOCIATED MACROPHAGE PROTEIN 2"/>
    <property type="match status" value="1"/>
</dbReference>
<gene>
    <name evidence="7" type="ORF">HUG12_18855</name>
</gene>